<proteinExistence type="inferred from homology"/>
<dbReference type="GO" id="GO:0005886">
    <property type="term" value="C:plasma membrane"/>
    <property type="evidence" value="ECO:0007669"/>
    <property type="project" value="UniProtKB-SubCell"/>
</dbReference>
<dbReference type="Proteomes" id="UP000599578">
    <property type="component" value="Unassembled WGS sequence"/>
</dbReference>
<feature type="transmembrane region" description="Helical" evidence="7">
    <location>
        <begin position="61"/>
        <end position="84"/>
    </location>
</feature>
<evidence type="ECO:0000256" key="4">
    <source>
        <dbReference type="ARBA" id="ARBA00022692"/>
    </source>
</evidence>
<feature type="transmembrane region" description="Helical" evidence="7">
    <location>
        <begin position="12"/>
        <end position="41"/>
    </location>
</feature>
<dbReference type="NCBIfam" id="NF006518">
    <property type="entry name" value="PRK08965.1-2"/>
    <property type="match status" value="1"/>
</dbReference>
<keyword evidence="5 7" id="KW-1133">Transmembrane helix</keyword>
<dbReference type="GO" id="GO:0008324">
    <property type="term" value="F:monoatomic cation transmembrane transporter activity"/>
    <property type="evidence" value="ECO:0007669"/>
    <property type="project" value="InterPro"/>
</dbReference>
<evidence type="ECO:0000256" key="3">
    <source>
        <dbReference type="ARBA" id="ARBA00022475"/>
    </source>
</evidence>
<name>A0A917Z817_9GAMM</name>
<keyword evidence="9" id="KW-1185">Reference proteome</keyword>
<dbReference type="PIRSF" id="PIRSF019239">
    <property type="entry name" value="MrpE"/>
    <property type="match status" value="1"/>
</dbReference>
<evidence type="ECO:0000313" key="9">
    <source>
        <dbReference type="Proteomes" id="UP000599578"/>
    </source>
</evidence>
<evidence type="ECO:0000256" key="2">
    <source>
        <dbReference type="ARBA" id="ARBA00006228"/>
    </source>
</evidence>
<comment type="subcellular location">
    <subcellularLocation>
        <location evidence="1">Cell membrane</location>
        <topology evidence="1">Multi-pass membrane protein</topology>
    </subcellularLocation>
</comment>
<evidence type="ECO:0000256" key="1">
    <source>
        <dbReference type="ARBA" id="ARBA00004651"/>
    </source>
</evidence>
<keyword evidence="4 7" id="KW-0812">Transmembrane</keyword>
<evidence type="ECO:0000313" key="8">
    <source>
        <dbReference type="EMBL" id="GGO77698.1"/>
    </source>
</evidence>
<keyword evidence="3" id="KW-1003">Cell membrane</keyword>
<evidence type="ECO:0000256" key="6">
    <source>
        <dbReference type="ARBA" id="ARBA00023136"/>
    </source>
</evidence>
<dbReference type="EMBL" id="BMLT01000002">
    <property type="protein sequence ID" value="GGO77698.1"/>
    <property type="molecule type" value="Genomic_DNA"/>
</dbReference>
<dbReference type="InterPro" id="IPR002758">
    <property type="entry name" value="Cation_antiport_E"/>
</dbReference>
<comment type="caution">
    <text evidence="8">The sequence shown here is derived from an EMBL/GenBank/DDBJ whole genome shotgun (WGS) entry which is preliminary data.</text>
</comment>
<organism evidence="8 9">
    <name type="scientific">Marinobacterium nitratireducens</name>
    <dbReference type="NCBI Taxonomy" id="518897"/>
    <lineage>
        <taxon>Bacteria</taxon>
        <taxon>Pseudomonadati</taxon>
        <taxon>Pseudomonadota</taxon>
        <taxon>Gammaproteobacteria</taxon>
        <taxon>Oceanospirillales</taxon>
        <taxon>Oceanospirillaceae</taxon>
        <taxon>Marinobacterium</taxon>
    </lineage>
</organism>
<evidence type="ECO:0000256" key="7">
    <source>
        <dbReference type="SAM" id="Phobius"/>
    </source>
</evidence>
<sequence length="163" mass="18161">MRKLLLPTPGHSLLLFVVWLLLNKSVSPGHILLGALLAILIPLLTNRLRNPHPGIRRPVKALLYLFRVLGDILVANLQVARLIIRPHMALRPSFVEVPLDISGDLPITVLASTITLTPGTVSADVSDDRSRLLLHVLHLEDEEELISTIKTRYEKPLKEIFAC</sequence>
<keyword evidence="6 7" id="KW-0472">Membrane</keyword>
<dbReference type="AlphaFoldDB" id="A0A917Z817"/>
<evidence type="ECO:0000256" key="5">
    <source>
        <dbReference type="ARBA" id="ARBA00022989"/>
    </source>
</evidence>
<dbReference type="PANTHER" id="PTHR34584:SF1">
    <property type="entry name" value="NA(+)_H(+) ANTIPORTER SUBUNIT E1"/>
    <property type="match status" value="1"/>
</dbReference>
<dbReference type="Pfam" id="PF01899">
    <property type="entry name" value="MNHE"/>
    <property type="match status" value="1"/>
</dbReference>
<comment type="similarity">
    <text evidence="2">Belongs to the CPA3 antiporters (TC 2.A.63) subunit E family.</text>
</comment>
<reference evidence="8 9" key="1">
    <citation type="journal article" date="2014" name="Int. J. Syst. Evol. Microbiol.">
        <title>Complete genome sequence of Corynebacterium casei LMG S-19264T (=DSM 44701T), isolated from a smear-ripened cheese.</title>
        <authorList>
            <consortium name="US DOE Joint Genome Institute (JGI-PGF)"/>
            <person name="Walter F."/>
            <person name="Albersmeier A."/>
            <person name="Kalinowski J."/>
            <person name="Ruckert C."/>
        </authorList>
    </citation>
    <scope>NUCLEOTIDE SEQUENCE [LARGE SCALE GENOMIC DNA]</scope>
    <source>
        <strain evidence="8 9">CGMCC 1.7286</strain>
    </source>
</reference>
<gene>
    <name evidence="8" type="ORF">GCM10011348_07850</name>
</gene>
<protein>
    <submittedName>
        <fullName evidence="8">Monovalent cation/H+ antiporter subunit E</fullName>
    </submittedName>
</protein>
<dbReference type="PANTHER" id="PTHR34584">
    <property type="entry name" value="NA(+)/H(+) ANTIPORTER SUBUNIT E1"/>
    <property type="match status" value="1"/>
</dbReference>
<accession>A0A917Z817</accession>
<dbReference type="RefSeq" id="WP_188858534.1">
    <property type="nucleotide sequence ID" value="NZ_BMLT01000002.1"/>
</dbReference>